<dbReference type="PANTHER" id="PTHR43817:SF1">
    <property type="entry name" value="HYDROLASE, FAMILY 43, PUTATIVE (AFU_ORTHOLOGUE AFUA_3G01660)-RELATED"/>
    <property type="match status" value="1"/>
</dbReference>
<evidence type="ECO:0000313" key="3">
    <source>
        <dbReference type="EMBL" id="QGY47190.1"/>
    </source>
</evidence>
<dbReference type="KEGG" id="mcos:GM418_27055"/>
<sequence length="1098" mass="124222">MRIATIIHSLKFILPGFWAFLYLSEPVCSQRLGAISPEKFQGTPLESGVHTWWHWIDGNITKDGIRKDLEAMHRQGITQATILNVGLFDKQFFGLKEVRFDSPGWYAMFQYALEKADHLGLKIGVHNCDGWSTTGGPWIKPENAMKEVTWSKTLVNGGKYIEMKLAEPYSFDGFYRDVAVLAIKSDKQSNSFVQAAPKIKFNDEDKVNYLSDGCPVGGLLVKKEDTITIEFSKAFEIEKIAVYPRKSYVWGSVEAVDNSVVTYSLEALNQNNSYEKVLDFKTKGFNQNHSITVPQIKARSLRLIITSIENTESLFIGELEFLKENELPAFTTDVPYFQTKTASVQGSASDQYFTPELYTGGSPAQIEDIIDLTKKVDVNGNLKWDAPAGNWELIRFGYTITGVTNRPATDSGLGLECDKMDTVALNIHYNNFPKRLIQHAGQYRKNTFKFLLIDSWECYFQNWTKSLPDAFEKLNGYSLTNWIPALCGEVVESPESTESFYYDFRHTIATLIEENYYKHYADLCHRDGLELHGEVIYGGSKLPPADVLKAYSHTDMPMFEFWARPDKNMLYGNKLAPAQLRQFASSAGLFYEKSSVGSEAYTGNAIYSASPWDLVPFGDAAYCSGINQMILHSYVHQPVDARPGLTLQNFGLSFNRNNTIWNNLSGWMNFQTRIQYILQNTKEVNDILFYVGDALPQFTVDATQIPAGYKYNVCNADILHNKLQVENHKIITKKGIAFSLLILPGQGGMNYSTLIRIEELLKQGAFIYGEKPSFLYSLADRKHSVKFGEITEKIWGKAAGNSSEIIGYGKGKVFQGMSLQNALKMINLKPDFEIISGDSKDFIFSHRNNESAELYFVTNRKNQPVSAKCKFRTRGKRIEIWNPLSGNITSVSDISDEDNSTVISCDFKPLESVFFVIGKDIENQIKPKQAVPDEFEITEFEGTIEFLPAYEAQIDKVEFREYIPLSEFENPDIKYFAGKAHCTLNFEFPGTPDTTKNWFLEFGDLNGTASLSLNGQELENVWSSIQEIPLNKSIKSGTNKLEITIDIPYRNRFIGDFIQNSKAKSLWTTCEIDKYLNARSPLLKVGLTEPLKIIAKTK</sequence>
<evidence type="ECO:0000256" key="2">
    <source>
        <dbReference type="ARBA" id="ARBA00022801"/>
    </source>
</evidence>
<keyword evidence="1" id="KW-0732">Signal</keyword>
<proteinExistence type="predicted"/>
<dbReference type="PANTHER" id="PTHR43817">
    <property type="entry name" value="GLYCOSYL HYDROLASE"/>
    <property type="match status" value="1"/>
</dbReference>
<protein>
    <submittedName>
        <fullName evidence="3">Uncharacterized protein</fullName>
    </submittedName>
</protein>
<evidence type="ECO:0000256" key="1">
    <source>
        <dbReference type="ARBA" id="ARBA00022729"/>
    </source>
</evidence>
<dbReference type="Gene3D" id="2.60.120.260">
    <property type="entry name" value="Galactose-binding domain-like"/>
    <property type="match status" value="1"/>
</dbReference>
<dbReference type="GO" id="GO:0016787">
    <property type="term" value="F:hydrolase activity"/>
    <property type="evidence" value="ECO:0007669"/>
    <property type="project" value="UniProtKB-KW"/>
</dbReference>
<name>A0A6I6K160_9BACT</name>
<keyword evidence="2" id="KW-0378">Hydrolase</keyword>
<dbReference type="NCBIfam" id="NF045579">
    <property type="entry name" value="rhamnoside_JR"/>
    <property type="match status" value="1"/>
</dbReference>
<dbReference type="InterPro" id="IPR008979">
    <property type="entry name" value="Galactose-bd-like_sf"/>
</dbReference>
<dbReference type="Pfam" id="PF17132">
    <property type="entry name" value="Glyco_hydro_106"/>
    <property type="match status" value="1"/>
</dbReference>
<evidence type="ECO:0000313" key="4">
    <source>
        <dbReference type="Proteomes" id="UP000428260"/>
    </source>
</evidence>
<dbReference type="SUPFAM" id="SSF49785">
    <property type="entry name" value="Galactose-binding domain-like"/>
    <property type="match status" value="1"/>
</dbReference>
<reference evidence="3 4" key="1">
    <citation type="submission" date="2019-11" db="EMBL/GenBank/DDBJ databases">
        <authorList>
            <person name="Zheng R.K."/>
            <person name="Sun C.M."/>
        </authorList>
    </citation>
    <scope>NUCLEOTIDE SEQUENCE [LARGE SCALE GENOMIC DNA]</scope>
    <source>
        <strain evidence="3 4">WC007</strain>
    </source>
</reference>
<organism evidence="3 4">
    <name type="scientific">Maribellus comscasis</name>
    <dbReference type="NCBI Taxonomy" id="2681766"/>
    <lineage>
        <taxon>Bacteria</taxon>
        <taxon>Pseudomonadati</taxon>
        <taxon>Bacteroidota</taxon>
        <taxon>Bacteroidia</taxon>
        <taxon>Marinilabiliales</taxon>
        <taxon>Prolixibacteraceae</taxon>
        <taxon>Maribellus</taxon>
    </lineage>
</organism>
<accession>A0A6I6K160</accession>
<dbReference type="AlphaFoldDB" id="A0A6I6K160"/>
<dbReference type="RefSeq" id="WP_158870816.1">
    <property type="nucleotide sequence ID" value="NZ_CP046401.1"/>
</dbReference>
<gene>
    <name evidence="3" type="ORF">GM418_27055</name>
</gene>
<dbReference type="EMBL" id="CP046401">
    <property type="protein sequence ID" value="QGY47190.1"/>
    <property type="molecule type" value="Genomic_DNA"/>
</dbReference>
<dbReference type="Proteomes" id="UP000428260">
    <property type="component" value="Chromosome"/>
</dbReference>
<keyword evidence="4" id="KW-1185">Reference proteome</keyword>